<comment type="caution">
    <text evidence="1">The sequence shown here is derived from an EMBL/GenBank/DDBJ whole genome shotgun (WGS) entry which is preliminary data.</text>
</comment>
<dbReference type="Proteomes" id="UP001596050">
    <property type="component" value="Unassembled WGS sequence"/>
</dbReference>
<reference evidence="2" key="1">
    <citation type="journal article" date="2019" name="Int. J. Syst. Evol. Microbiol.">
        <title>The Global Catalogue of Microorganisms (GCM) 10K type strain sequencing project: providing services to taxonomists for standard genome sequencing and annotation.</title>
        <authorList>
            <consortium name="The Broad Institute Genomics Platform"/>
            <consortium name="The Broad Institute Genome Sequencing Center for Infectious Disease"/>
            <person name="Wu L."/>
            <person name="Ma J."/>
        </authorList>
    </citation>
    <scope>NUCLEOTIDE SEQUENCE [LARGE SCALE GENOMIC DNA]</scope>
    <source>
        <strain evidence="2">KACC 12649</strain>
    </source>
</reference>
<keyword evidence="2" id="KW-1185">Reference proteome</keyword>
<dbReference type="RefSeq" id="WP_379786047.1">
    <property type="nucleotide sequence ID" value="NZ_JBHSMU010000016.1"/>
</dbReference>
<dbReference type="PANTHER" id="PTHR40590">
    <property type="entry name" value="CYTOPLASMIC PROTEIN-RELATED"/>
    <property type="match status" value="1"/>
</dbReference>
<dbReference type="InterPro" id="IPR047111">
    <property type="entry name" value="YbaP-like"/>
</dbReference>
<organism evidence="1 2">
    <name type="scientific">Massilia niabensis</name>
    <dbReference type="NCBI Taxonomy" id="544910"/>
    <lineage>
        <taxon>Bacteria</taxon>
        <taxon>Pseudomonadati</taxon>
        <taxon>Pseudomonadota</taxon>
        <taxon>Betaproteobacteria</taxon>
        <taxon>Burkholderiales</taxon>
        <taxon>Oxalobacteraceae</taxon>
        <taxon>Telluria group</taxon>
        <taxon>Massilia</taxon>
    </lineage>
</organism>
<sequence length="338" mass="36300">MDSIVAAAAVLALALRRALWRTLGPGMLLVVAAGMAAAGPLASDEENAQHMAAGRGIVGPGPVAARHHGGLYRISGRGGVAYLFGTVHVGDPSFYPLAPEAERALAGADHVVVELDPRGEEAFRQALARHGRYADGDDIRQHVSADTLAQLRSALHAEGVSLGSMLQFKPWLIANLLVSMKLDRQGWRRSEGVERRLLAQAERRGARVVPLESAELQLGLFDSMNEVEAERYLRDTLAGLADGSALERARRTIDAWRSGNAAALDAVLREATAGRSETAEFTRRKLLGRRNADMAAQIDTLVVKGGVFFVGVGLLHLLGDNGLPQLLAQRGYLIERVY</sequence>
<evidence type="ECO:0000313" key="1">
    <source>
        <dbReference type="EMBL" id="MFC5462566.1"/>
    </source>
</evidence>
<name>A0ABW0LB23_9BURK</name>
<dbReference type="Pfam" id="PF01963">
    <property type="entry name" value="TraB_PrgY_gumN"/>
    <property type="match status" value="1"/>
</dbReference>
<protein>
    <submittedName>
        <fullName evidence="1">TraB/GumN family protein</fullName>
    </submittedName>
</protein>
<dbReference type="InterPro" id="IPR002816">
    <property type="entry name" value="TraB/PrgY/GumN_fam"/>
</dbReference>
<proteinExistence type="predicted"/>
<evidence type="ECO:0000313" key="2">
    <source>
        <dbReference type="Proteomes" id="UP001596050"/>
    </source>
</evidence>
<dbReference type="PANTHER" id="PTHR40590:SF1">
    <property type="entry name" value="CYTOPLASMIC PROTEIN"/>
    <property type="match status" value="1"/>
</dbReference>
<dbReference type="EMBL" id="JBHSMU010000016">
    <property type="protein sequence ID" value="MFC5462566.1"/>
    <property type="molecule type" value="Genomic_DNA"/>
</dbReference>
<accession>A0ABW0LB23</accession>
<dbReference type="CDD" id="cd14789">
    <property type="entry name" value="Tiki"/>
    <property type="match status" value="1"/>
</dbReference>
<gene>
    <name evidence="1" type="ORF">ACFPN5_22400</name>
</gene>